<reference evidence="2" key="1">
    <citation type="submission" date="2020-05" db="EMBL/GenBank/DDBJ databases">
        <authorList>
            <person name="Chiriac C."/>
            <person name="Salcher M."/>
            <person name="Ghai R."/>
            <person name="Kavagutti S V."/>
        </authorList>
    </citation>
    <scope>NUCLEOTIDE SEQUENCE</scope>
</reference>
<organism evidence="2">
    <name type="scientific">uncultured Caudovirales phage</name>
    <dbReference type="NCBI Taxonomy" id="2100421"/>
    <lineage>
        <taxon>Viruses</taxon>
        <taxon>Duplodnaviria</taxon>
        <taxon>Heunggongvirae</taxon>
        <taxon>Uroviricota</taxon>
        <taxon>Caudoviricetes</taxon>
        <taxon>Peduoviridae</taxon>
        <taxon>Maltschvirus</taxon>
        <taxon>Maltschvirus maltsch</taxon>
    </lineage>
</organism>
<sequence length="210" mass="23685">MNIKDLLKLDFKTLVVIILIIIIILMRACDGTGTKTGDTIKVNGKKYELLNHDIDTIYIPKDTIVYRKGKDIYHEKPVYIKLPLSIDTIAVLNDYYSKKVYIDTLQLADSLGYIVINDTVSQNSLLGRLWNAQVNKIQIKETLIVKELPKNQVYIGLSGGFDKVNVVNFIGPSILLKTKSDKIYSIGVGYSASKTISIQGSIYWKIKLKK</sequence>
<protein>
    <submittedName>
        <fullName evidence="2">Uncharacterized protein</fullName>
    </submittedName>
</protein>
<evidence type="ECO:0000313" key="2">
    <source>
        <dbReference type="EMBL" id="CAB4219168.1"/>
    </source>
</evidence>
<name>A0A6J5SUF9_9CAUD</name>
<keyword evidence="1" id="KW-1133">Transmembrane helix</keyword>
<keyword evidence="1" id="KW-0472">Membrane</keyword>
<feature type="transmembrane region" description="Helical" evidence="1">
    <location>
        <begin position="9"/>
        <end position="26"/>
    </location>
</feature>
<proteinExistence type="predicted"/>
<accession>A0A6J5SUF9</accession>
<gene>
    <name evidence="2" type="ORF">UFOVP1604_251</name>
</gene>
<keyword evidence="1" id="KW-0812">Transmembrane</keyword>
<dbReference type="EMBL" id="LR797474">
    <property type="protein sequence ID" value="CAB4219168.1"/>
    <property type="molecule type" value="Genomic_DNA"/>
</dbReference>
<evidence type="ECO:0000256" key="1">
    <source>
        <dbReference type="SAM" id="Phobius"/>
    </source>
</evidence>